<proteinExistence type="predicted"/>
<dbReference type="InterPro" id="IPR002808">
    <property type="entry name" value="AdoCbi_amidolase"/>
</dbReference>
<protein>
    <submittedName>
        <fullName evidence="1">Adenosylcobinamide amidohydrolase</fullName>
    </submittedName>
</protein>
<gene>
    <name evidence="1" type="ORF">J2S66_002358</name>
</gene>
<accession>A0ABU1PTL8</accession>
<dbReference type="Pfam" id="PF01955">
    <property type="entry name" value="CbiZ"/>
    <property type="match status" value="1"/>
</dbReference>
<organism evidence="1 2">
    <name type="scientific">Saccharothrix longispora</name>
    <dbReference type="NCBI Taxonomy" id="33920"/>
    <lineage>
        <taxon>Bacteria</taxon>
        <taxon>Bacillati</taxon>
        <taxon>Actinomycetota</taxon>
        <taxon>Actinomycetes</taxon>
        <taxon>Pseudonocardiales</taxon>
        <taxon>Pseudonocardiaceae</taxon>
        <taxon>Saccharothrix</taxon>
    </lineage>
</organism>
<sequence length="211" mass="21741">MEPEHRRVNGRSVLVWRTGRPWLAISSAVHGGGIGEREWVLNATVPHDYDRDDPAADVVDLAAACGLAGTGTGVLTAVDVRQEVTTTDRGVTVTATTGIGAHPTWAAGGEALAWRPGTINVVGWFPVRLTPAALVNAVATAAEAKAQALVEGGVPGTGTPTDATVLLCPATGPAEEYGGPRSVQGSRLARAVHAAVRAGLRTSPMTWSTRT</sequence>
<dbReference type="Proteomes" id="UP001268819">
    <property type="component" value="Unassembled WGS sequence"/>
</dbReference>
<evidence type="ECO:0000313" key="2">
    <source>
        <dbReference type="Proteomes" id="UP001268819"/>
    </source>
</evidence>
<dbReference type="EMBL" id="JAVDSG010000001">
    <property type="protein sequence ID" value="MDR6593974.1"/>
    <property type="molecule type" value="Genomic_DNA"/>
</dbReference>
<comment type="caution">
    <text evidence="1">The sequence shown here is derived from an EMBL/GenBank/DDBJ whole genome shotgun (WGS) entry which is preliminary data.</text>
</comment>
<dbReference type="PANTHER" id="PTHR35336:SF5">
    <property type="entry name" value="ADENOSYLCOBINAMIDE AMIDOHYDROLASE"/>
    <property type="match status" value="1"/>
</dbReference>
<dbReference type="RefSeq" id="WP_310306959.1">
    <property type="nucleotide sequence ID" value="NZ_BAAAXB010000001.1"/>
</dbReference>
<dbReference type="InterPro" id="IPR052209">
    <property type="entry name" value="CbiZ"/>
</dbReference>
<dbReference type="PANTHER" id="PTHR35336">
    <property type="entry name" value="ADENOSYLCOBINAMIDE AMIDOHYDROLASE"/>
    <property type="match status" value="1"/>
</dbReference>
<name>A0ABU1PTL8_9PSEU</name>
<evidence type="ECO:0000313" key="1">
    <source>
        <dbReference type="EMBL" id="MDR6593974.1"/>
    </source>
</evidence>
<keyword evidence="2" id="KW-1185">Reference proteome</keyword>
<reference evidence="1 2" key="1">
    <citation type="submission" date="2023-07" db="EMBL/GenBank/DDBJ databases">
        <title>Sequencing the genomes of 1000 actinobacteria strains.</title>
        <authorList>
            <person name="Klenk H.-P."/>
        </authorList>
    </citation>
    <scope>NUCLEOTIDE SEQUENCE [LARGE SCALE GENOMIC DNA]</scope>
    <source>
        <strain evidence="1 2">DSM 43749</strain>
    </source>
</reference>